<dbReference type="GO" id="GO:0004042">
    <property type="term" value="F:L-glutamate N-acetyltransferase activity"/>
    <property type="evidence" value="ECO:0007669"/>
    <property type="project" value="TreeGrafter"/>
</dbReference>
<dbReference type="GO" id="GO:0004358">
    <property type="term" value="F:L-glutamate N-acetyltransferase activity, acting on acetyl-L-ornithine as donor"/>
    <property type="evidence" value="ECO:0007669"/>
    <property type="project" value="InterPro"/>
</dbReference>
<dbReference type="PANTHER" id="PTHR23100">
    <property type="entry name" value="ARGININE BIOSYNTHESIS BIFUNCTIONAL PROTEIN ARGJ"/>
    <property type="match status" value="1"/>
</dbReference>
<dbReference type="PANTHER" id="PTHR23100:SF0">
    <property type="entry name" value="ARGININE BIOSYNTHESIS BIFUNCTIONAL PROTEIN ARGJ, MITOCHONDRIAL"/>
    <property type="match status" value="1"/>
</dbReference>
<accession>K1UEV3</accession>
<evidence type="ECO:0000313" key="1">
    <source>
        <dbReference type="EMBL" id="EKC70041.1"/>
    </source>
</evidence>
<dbReference type="Pfam" id="PF01960">
    <property type="entry name" value="ArgJ"/>
    <property type="match status" value="1"/>
</dbReference>
<dbReference type="EMBL" id="AJWZ01002777">
    <property type="protein sequence ID" value="EKC70041.1"/>
    <property type="molecule type" value="Genomic_DNA"/>
</dbReference>
<dbReference type="InterPro" id="IPR002813">
    <property type="entry name" value="Arg_biosynth_ArgJ"/>
</dbReference>
<feature type="non-terminal residue" evidence="1">
    <location>
        <position position="137"/>
    </location>
</feature>
<dbReference type="Gene3D" id="3.60.70.12">
    <property type="entry name" value="L-amino peptidase D-ALA esterase/amidase"/>
    <property type="match status" value="1"/>
</dbReference>
<dbReference type="HAMAP" id="MF_01106">
    <property type="entry name" value="ArgJ"/>
    <property type="match status" value="1"/>
</dbReference>
<dbReference type="EC" id="2.-.-.-" evidence="1"/>
<protein>
    <submittedName>
        <fullName evidence="1">Arginine biosynthesis protein ArgJ</fullName>
        <ecNumber evidence="1">2.-.-.-</ecNumber>
    </submittedName>
</protein>
<sequence>MDYCEQMAEATAKALDIEKRQVLVASTGVIGAQLPMDKITKGIQLLAPTLDESLDGGHLAAEAIMTTDTIPKEIAFEFEIGGKTCTIGGMCKGSGMIHPNMCTMLGFIMTDVKISKSMLYEALSGDIKDTFNMISVD</sequence>
<dbReference type="GO" id="GO:0006526">
    <property type="term" value="P:L-arginine biosynthetic process"/>
    <property type="evidence" value="ECO:0007669"/>
    <property type="project" value="InterPro"/>
</dbReference>
<dbReference type="GO" id="GO:0006592">
    <property type="term" value="P:ornithine biosynthetic process"/>
    <property type="evidence" value="ECO:0007669"/>
    <property type="project" value="TreeGrafter"/>
</dbReference>
<proteinExistence type="inferred from homology"/>
<dbReference type="InterPro" id="IPR016117">
    <property type="entry name" value="ArgJ-like_dom_sf"/>
</dbReference>
<reference evidence="1" key="1">
    <citation type="journal article" date="2013" name="Environ. Microbiol.">
        <title>Microbiota from the distal guts of lean and obese adolescents exhibit partial functional redundancy besides clear differences in community structure.</title>
        <authorList>
            <person name="Ferrer M."/>
            <person name="Ruiz A."/>
            <person name="Lanza F."/>
            <person name="Haange S.B."/>
            <person name="Oberbach A."/>
            <person name="Till H."/>
            <person name="Bargiela R."/>
            <person name="Campoy C."/>
            <person name="Segura M.T."/>
            <person name="Richter M."/>
            <person name="von Bergen M."/>
            <person name="Seifert J."/>
            <person name="Suarez A."/>
        </authorList>
    </citation>
    <scope>NUCLEOTIDE SEQUENCE</scope>
</reference>
<dbReference type="SUPFAM" id="SSF56266">
    <property type="entry name" value="DmpA/ArgJ-like"/>
    <property type="match status" value="1"/>
</dbReference>
<gene>
    <name evidence="1" type="ORF">OBE_04089</name>
</gene>
<name>K1UEV3_9ZZZZ</name>
<dbReference type="AlphaFoldDB" id="K1UEV3"/>
<organism evidence="1">
    <name type="scientific">human gut metagenome</name>
    <dbReference type="NCBI Taxonomy" id="408170"/>
    <lineage>
        <taxon>unclassified sequences</taxon>
        <taxon>metagenomes</taxon>
        <taxon>organismal metagenomes</taxon>
    </lineage>
</organism>
<comment type="caution">
    <text evidence="1">The sequence shown here is derived from an EMBL/GenBank/DDBJ whole genome shotgun (WGS) entry which is preliminary data.</text>
</comment>
<keyword evidence="1" id="KW-0808">Transferase</keyword>